<organism evidence="8 9">
    <name type="scientific">Acetobacter aceti</name>
    <dbReference type="NCBI Taxonomy" id="435"/>
    <lineage>
        <taxon>Bacteria</taxon>
        <taxon>Pseudomonadati</taxon>
        <taxon>Pseudomonadota</taxon>
        <taxon>Alphaproteobacteria</taxon>
        <taxon>Acetobacterales</taxon>
        <taxon>Acetobacteraceae</taxon>
        <taxon>Acetobacter</taxon>
        <taxon>Acetobacter subgen. Acetobacter</taxon>
    </lineage>
</organism>
<dbReference type="SUPFAM" id="SSF56349">
    <property type="entry name" value="DNA breaking-rejoining enzymes"/>
    <property type="match status" value="1"/>
</dbReference>
<dbReference type="Gene3D" id="1.10.150.130">
    <property type="match status" value="1"/>
</dbReference>
<dbReference type="InterPro" id="IPR011010">
    <property type="entry name" value="DNA_brk_join_enz"/>
</dbReference>
<dbReference type="GO" id="GO:0006310">
    <property type="term" value="P:DNA recombination"/>
    <property type="evidence" value="ECO:0007669"/>
    <property type="project" value="UniProtKB-KW"/>
</dbReference>
<comment type="similarity">
    <text evidence="1">Belongs to the 'phage' integrase family.</text>
</comment>
<dbReference type="KEGG" id="aace:A0U92_03410"/>
<accession>A0A1U9KDY8</accession>
<keyword evidence="3 5" id="KW-0238">DNA-binding</keyword>
<dbReference type="InterPro" id="IPR044068">
    <property type="entry name" value="CB"/>
</dbReference>
<sequence length="504" mass="57205">MLRRHHTWYLRLRVPADLRHIAGQYVVRSLKTGDRSLAQARAIGLASSFNGLWMDFRKKLAEQLKAYFDGERPKGEMVSFIREHKAEIEALPEDAKTAFSSWMDMVITRTVSERDDLKEGRDQTYALTDMWKTARHQGVVEGMERAMSMLGNNLPRDVPPAPEKVAGHPECSEPWPNLVARFHEDNPGQSEKTMESYGITFRQFADLIGDKPLNTITKQDVKSYADWLKDKPSKRGGTLGRDTIIRHLGEVKFFLKWCVQSGLIEDKGFADVQARARTQEEKKTRQEDRRRAFTETELTQIFNSPLFTGYKSGARRSVAGSCLTRITDFWFISVLAMSGARIGELTEAPAELYDLEGILCLDLRQAGMKTQNSPRLVPVLPQLKSLGFLNYVDRQKSRGRMLMEPPQGAITAEGWSKRINRYLQDIGLTDNNLVAYSFRHSFRQMLRVSELNMEIINKIFGHETGSVGAGYGANLSRAEAQQFIDRVKFPVFLGGLVDTRGGFL</sequence>
<dbReference type="InterPro" id="IPR013762">
    <property type="entry name" value="Integrase-like_cat_sf"/>
</dbReference>
<evidence type="ECO:0000313" key="8">
    <source>
        <dbReference type="EMBL" id="AQS83968.1"/>
    </source>
</evidence>
<gene>
    <name evidence="8" type="ORF">A0U92_03410</name>
</gene>
<dbReference type="InterPro" id="IPR050090">
    <property type="entry name" value="Tyrosine_recombinase_XerCD"/>
</dbReference>
<keyword evidence="4" id="KW-0233">DNA recombination</keyword>
<evidence type="ECO:0000256" key="2">
    <source>
        <dbReference type="ARBA" id="ARBA00022908"/>
    </source>
</evidence>
<evidence type="ECO:0000256" key="1">
    <source>
        <dbReference type="ARBA" id="ARBA00008857"/>
    </source>
</evidence>
<dbReference type="AlphaFoldDB" id="A0A1U9KDY8"/>
<keyword evidence="9" id="KW-1185">Reference proteome</keyword>
<dbReference type="GO" id="GO:0015074">
    <property type="term" value="P:DNA integration"/>
    <property type="evidence" value="ECO:0007669"/>
    <property type="project" value="UniProtKB-KW"/>
</dbReference>
<dbReference type="Proteomes" id="UP000188937">
    <property type="component" value="Chromosome"/>
</dbReference>
<dbReference type="InterPro" id="IPR002104">
    <property type="entry name" value="Integrase_catalytic"/>
</dbReference>
<dbReference type="EMBL" id="CP014692">
    <property type="protein sequence ID" value="AQS83968.1"/>
    <property type="molecule type" value="Genomic_DNA"/>
</dbReference>
<evidence type="ECO:0008006" key="10">
    <source>
        <dbReference type="Google" id="ProtNLM"/>
    </source>
</evidence>
<reference evidence="8 9" key="1">
    <citation type="submission" date="2016-03" db="EMBL/GenBank/DDBJ databases">
        <title>Acetic acid bacteria sequencing.</title>
        <authorList>
            <person name="Brandt J."/>
            <person name="Jakob F."/>
            <person name="Vogel R.F."/>
        </authorList>
    </citation>
    <scope>NUCLEOTIDE SEQUENCE [LARGE SCALE GENOMIC DNA]</scope>
    <source>
        <strain evidence="8 9">TMW2.1153</strain>
    </source>
</reference>
<dbReference type="PANTHER" id="PTHR30349">
    <property type="entry name" value="PHAGE INTEGRASE-RELATED"/>
    <property type="match status" value="1"/>
</dbReference>
<dbReference type="Gene3D" id="1.10.443.10">
    <property type="entry name" value="Intergrase catalytic core"/>
    <property type="match status" value="1"/>
</dbReference>
<proteinExistence type="inferred from homology"/>
<name>A0A1U9KDY8_ACEAC</name>
<evidence type="ECO:0000313" key="9">
    <source>
        <dbReference type="Proteomes" id="UP000188937"/>
    </source>
</evidence>
<dbReference type="InterPro" id="IPR010998">
    <property type="entry name" value="Integrase_recombinase_N"/>
</dbReference>
<feature type="domain" description="Core-binding (CB)" evidence="7">
    <location>
        <begin position="173"/>
        <end position="259"/>
    </location>
</feature>
<protein>
    <recommendedName>
        <fullName evidence="10">Integrase</fullName>
    </recommendedName>
</protein>
<evidence type="ECO:0000256" key="5">
    <source>
        <dbReference type="PROSITE-ProRule" id="PRU01248"/>
    </source>
</evidence>
<keyword evidence="2" id="KW-0229">DNA integration</keyword>
<dbReference type="PANTHER" id="PTHR30349:SF41">
    <property type="entry name" value="INTEGRASE_RECOMBINASE PROTEIN MJ0367-RELATED"/>
    <property type="match status" value="1"/>
</dbReference>
<dbReference type="PROSITE" id="PS51900">
    <property type="entry name" value="CB"/>
    <property type="match status" value="1"/>
</dbReference>
<evidence type="ECO:0000256" key="3">
    <source>
        <dbReference type="ARBA" id="ARBA00023125"/>
    </source>
</evidence>
<dbReference type="Pfam" id="PF20172">
    <property type="entry name" value="DUF6538"/>
    <property type="match status" value="1"/>
</dbReference>
<dbReference type="GO" id="GO:0003677">
    <property type="term" value="F:DNA binding"/>
    <property type="evidence" value="ECO:0007669"/>
    <property type="project" value="UniProtKB-UniRule"/>
</dbReference>
<evidence type="ECO:0000259" key="6">
    <source>
        <dbReference type="PROSITE" id="PS51898"/>
    </source>
</evidence>
<evidence type="ECO:0000259" key="7">
    <source>
        <dbReference type="PROSITE" id="PS51900"/>
    </source>
</evidence>
<feature type="domain" description="Tyr recombinase" evidence="6">
    <location>
        <begin position="288"/>
        <end position="485"/>
    </location>
</feature>
<dbReference type="PROSITE" id="PS51898">
    <property type="entry name" value="TYR_RECOMBINASE"/>
    <property type="match status" value="1"/>
</dbReference>
<evidence type="ECO:0000256" key="4">
    <source>
        <dbReference type="ARBA" id="ARBA00023172"/>
    </source>
</evidence>
<dbReference type="InterPro" id="IPR046668">
    <property type="entry name" value="DUF6538"/>
</dbReference>